<dbReference type="PRINTS" id="PR00081">
    <property type="entry name" value="GDHRDH"/>
</dbReference>
<dbReference type="OrthoDB" id="7289984at2759"/>
<accession>A0A3M2SQ59</accession>
<dbReference type="GO" id="GO:0016616">
    <property type="term" value="F:oxidoreductase activity, acting on the CH-OH group of donors, NAD or NADP as acceptor"/>
    <property type="evidence" value="ECO:0007669"/>
    <property type="project" value="TreeGrafter"/>
</dbReference>
<keyword evidence="2" id="KW-1185">Reference proteome</keyword>
<dbReference type="Pfam" id="PF00106">
    <property type="entry name" value="adh_short"/>
    <property type="match status" value="1"/>
</dbReference>
<reference evidence="1 2" key="1">
    <citation type="submission" date="2017-06" db="EMBL/GenBank/DDBJ databases">
        <title>Comparative genomic analysis of Ambrosia Fusariam Clade fungi.</title>
        <authorList>
            <person name="Stajich J.E."/>
            <person name="Carrillo J."/>
            <person name="Kijimoto T."/>
            <person name="Eskalen A."/>
            <person name="O'Donnell K."/>
            <person name="Kasson M."/>
        </authorList>
    </citation>
    <scope>NUCLEOTIDE SEQUENCE [LARGE SCALE GENOMIC DNA]</scope>
    <source>
        <strain evidence="1">UCR3666</strain>
    </source>
</reference>
<dbReference type="InterPro" id="IPR052184">
    <property type="entry name" value="SDR_enzymes"/>
</dbReference>
<evidence type="ECO:0000313" key="1">
    <source>
        <dbReference type="EMBL" id="RMJ19405.1"/>
    </source>
</evidence>
<organism evidence="1 2">
    <name type="scientific">Fusarium kuroshium</name>
    <dbReference type="NCBI Taxonomy" id="2010991"/>
    <lineage>
        <taxon>Eukaryota</taxon>
        <taxon>Fungi</taxon>
        <taxon>Dikarya</taxon>
        <taxon>Ascomycota</taxon>
        <taxon>Pezizomycotina</taxon>
        <taxon>Sordariomycetes</taxon>
        <taxon>Hypocreomycetidae</taxon>
        <taxon>Hypocreales</taxon>
        <taxon>Nectriaceae</taxon>
        <taxon>Fusarium</taxon>
        <taxon>Fusarium solani species complex</taxon>
    </lineage>
</organism>
<dbReference type="InterPro" id="IPR002347">
    <property type="entry name" value="SDR_fam"/>
</dbReference>
<name>A0A3M2SQ59_9HYPO</name>
<sequence length="271" mass="29337">MPTFLVTGASRGLGFAFLKELSADRENFVVGLVRNKPSTERKVADELGSPDNVRIVEADITNYDALKESVQEVSKITSGALDYIIANAALIPSWSAWDAVDVLAQSPELLEKDIIDSVKVNVVGNVHLFNLYMPLVLQGRAKKVIAISSGMSDIEFIRQFDIEPAAPYAVSKAGVNVIVAKFAARHAKDGVLFMSICPGSVNTGFEGEMTEEQTQKVLHLASKFVDYAPNFRGPSSPEDSAKAVLGVMFGASLEKGNSGSFLSRYGNKQWM</sequence>
<dbReference type="Proteomes" id="UP000277212">
    <property type="component" value="Unassembled WGS sequence"/>
</dbReference>
<dbReference type="PANTHER" id="PTHR45458">
    <property type="entry name" value="SHORT-CHAIN DEHYDROGENASE/REDUCTASE SDR"/>
    <property type="match status" value="1"/>
</dbReference>
<dbReference type="SUPFAM" id="SSF51735">
    <property type="entry name" value="NAD(P)-binding Rossmann-fold domains"/>
    <property type="match status" value="1"/>
</dbReference>
<evidence type="ECO:0000313" key="2">
    <source>
        <dbReference type="Proteomes" id="UP000277212"/>
    </source>
</evidence>
<dbReference type="Gene3D" id="3.40.50.720">
    <property type="entry name" value="NAD(P)-binding Rossmann-like Domain"/>
    <property type="match status" value="1"/>
</dbReference>
<gene>
    <name evidence="1" type="ORF">CDV36_000892</name>
</gene>
<comment type="caution">
    <text evidence="1">The sequence shown here is derived from an EMBL/GenBank/DDBJ whole genome shotgun (WGS) entry which is preliminary data.</text>
</comment>
<protein>
    <submittedName>
        <fullName evidence="1">Uncharacterized protein</fullName>
    </submittedName>
</protein>
<dbReference type="InterPro" id="IPR036291">
    <property type="entry name" value="NAD(P)-bd_dom_sf"/>
</dbReference>
<dbReference type="PANTHER" id="PTHR45458:SF3">
    <property type="entry name" value="CHAIN DEHYDROGENASE (ATSC), PUTATIVE-RELATED"/>
    <property type="match status" value="1"/>
</dbReference>
<dbReference type="EMBL" id="NKUJ01000008">
    <property type="protein sequence ID" value="RMJ19405.1"/>
    <property type="molecule type" value="Genomic_DNA"/>
</dbReference>
<dbReference type="AlphaFoldDB" id="A0A3M2SQ59"/>
<proteinExistence type="predicted"/>